<keyword evidence="2" id="KW-0732">Signal</keyword>
<sequence>MFRLLFVLASGLSVCTGQLETTLSKADFSNSSIADDNANHIFNALHSSLRQWGSSLDHNGMSFFLASVPEGAQFYHGTSSNKSVTGMEWLAFEPEHALVFARPHPKHPPGKGPGRGPPGRGPPGRRPHGEGPPGYGHGPPPDGRGHHARPKLDYHPSDRNHPKDSDSQEPMHKRKLRKADSNSAGYLHTYRTTHSLSLLYIDGMSAGKTQKGTLDSTDAVLLNVNPDEHNRRMWDYERAEGLCKLANEEWGGRVDGFLRMEMGFEIILCDFEKHLHLERMTQTSAGRMDPGSFVDISYYRAVASRFDGIGGGRAQVNYEDFVTAFAYDIDLFKSDEHPRLQNASNTTISRIRDDVTRMVFSGQFPHVRDQAGLPARDWQAIVDEIVMRYSGRLEYLSSESVDSFKTFQAEVEALFRPFIDYSARDATAEALRCSTQFTPAYTGVSLAARTAHNVAHSICKALTSASAASDLAAAQTEIRELVSYLQWTTWKKCQGCGINQVCFIPIWPVGRTQDWENPQCQSKLPSSREDSYWGGFGGPPPPPMNGGYGAMDDFEYPPPPPPPGHGPMDGFGHPPPPPPPRHGEMDDFEYPPPPPPPGHGPMDRFGPGRH</sequence>
<evidence type="ECO:0000313" key="3">
    <source>
        <dbReference type="EMBL" id="KAF2140626.1"/>
    </source>
</evidence>
<dbReference type="EMBL" id="ML995489">
    <property type="protein sequence ID" value="KAF2140626.1"/>
    <property type="molecule type" value="Genomic_DNA"/>
</dbReference>
<dbReference type="Proteomes" id="UP000799438">
    <property type="component" value="Unassembled WGS sequence"/>
</dbReference>
<feature type="region of interest" description="Disordered" evidence="1">
    <location>
        <begin position="517"/>
        <end position="610"/>
    </location>
</feature>
<feature type="compositionally biased region" description="Basic and acidic residues" evidence="1">
    <location>
        <begin position="150"/>
        <end position="171"/>
    </location>
</feature>
<proteinExistence type="predicted"/>
<reference evidence="3" key="1">
    <citation type="journal article" date="2020" name="Stud. Mycol.">
        <title>101 Dothideomycetes genomes: a test case for predicting lifestyles and emergence of pathogens.</title>
        <authorList>
            <person name="Haridas S."/>
            <person name="Albert R."/>
            <person name="Binder M."/>
            <person name="Bloem J."/>
            <person name="Labutti K."/>
            <person name="Salamov A."/>
            <person name="Andreopoulos B."/>
            <person name="Baker S."/>
            <person name="Barry K."/>
            <person name="Bills G."/>
            <person name="Bluhm B."/>
            <person name="Cannon C."/>
            <person name="Castanera R."/>
            <person name="Culley D."/>
            <person name="Daum C."/>
            <person name="Ezra D."/>
            <person name="Gonzalez J."/>
            <person name="Henrissat B."/>
            <person name="Kuo A."/>
            <person name="Liang C."/>
            <person name="Lipzen A."/>
            <person name="Lutzoni F."/>
            <person name="Magnuson J."/>
            <person name="Mondo S."/>
            <person name="Nolan M."/>
            <person name="Ohm R."/>
            <person name="Pangilinan J."/>
            <person name="Park H.-J."/>
            <person name="Ramirez L."/>
            <person name="Alfaro M."/>
            <person name="Sun H."/>
            <person name="Tritt A."/>
            <person name="Yoshinaga Y."/>
            <person name="Zwiers L.-H."/>
            <person name="Turgeon B."/>
            <person name="Goodwin S."/>
            <person name="Spatafora J."/>
            <person name="Crous P."/>
            <person name="Grigoriev I."/>
        </authorList>
    </citation>
    <scope>NUCLEOTIDE SEQUENCE</scope>
    <source>
        <strain evidence="3">CBS 121167</strain>
    </source>
</reference>
<organism evidence="3 4">
    <name type="scientific">Aplosporella prunicola CBS 121167</name>
    <dbReference type="NCBI Taxonomy" id="1176127"/>
    <lineage>
        <taxon>Eukaryota</taxon>
        <taxon>Fungi</taxon>
        <taxon>Dikarya</taxon>
        <taxon>Ascomycota</taxon>
        <taxon>Pezizomycotina</taxon>
        <taxon>Dothideomycetes</taxon>
        <taxon>Dothideomycetes incertae sedis</taxon>
        <taxon>Botryosphaeriales</taxon>
        <taxon>Aplosporellaceae</taxon>
        <taxon>Aplosporella</taxon>
    </lineage>
</organism>
<dbReference type="InterPro" id="IPR038921">
    <property type="entry name" value="YOR389W-like"/>
</dbReference>
<dbReference type="PANTHER" id="PTHR35204">
    <property type="entry name" value="YALI0A21131P"/>
    <property type="match status" value="1"/>
</dbReference>
<protein>
    <submittedName>
        <fullName evidence="3">Uncharacterized protein</fullName>
    </submittedName>
</protein>
<dbReference type="PANTHER" id="PTHR35204:SF1">
    <property type="entry name" value="ENTEROTOXIN"/>
    <property type="match status" value="1"/>
</dbReference>
<dbReference type="OrthoDB" id="10261782at2759"/>
<evidence type="ECO:0000256" key="1">
    <source>
        <dbReference type="SAM" id="MobiDB-lite"/>
    </source>
</evidence>
<accession>A0A6A6B9D0</accession>
<dbReference type="GeneID" id="54298210"/>
<feature type="chain" id="PRO_5025645066" evidence="2">
    <location>
        <begin position="18"/>
        <end position="610"/>
    </location>
</feature>
<feature type="compositionally biased region" description="Pro residues" evidence="1">
    <location>
        <begin position="590"/>
        <end position="599"/>
    </location>
</feature>
<keyword evidence="4" id="KW-1185">Reference proteome</keyword>
<name>A0A6A6B9D0_9PEZI</name>
<feature type="compositionally biased region" description="Pro residues" evidence="1">
    <location>
        <begin position="556"/>
        <end position="565"/>
    </location>
</feature>
<gene>
    <name evidence="3" type="ORF">K452DRAFT_288723</name>
</gene>
<dbReference type="RefSeq" id="XP_033396339.1">
    <property type="nucleotide sequence ID" value="XM_033540714.1"/>
</dbReference>
<evidence type="ECO:0000256" key="2">
    <source>
        <dbReference type="SAM" id="SignalP"/>
    </source>
</evidence>
<evidence type="ECO:0000313" key="4">
    <source>
        <dbReference type="Proteomes" id="UP000799438"/>
    </source>
</evidence>
<feature type="signal peptide" evidence="2">
    <location>
        <begin position="1"/>
        <end position="17"/>
    </location>
</feature>
<dbReference type="AlphaFoldDB" id="A0A6A6B9D0"/>
<feature type="region of interest" description="Disordered" evidence="1">
    <location>
        <begin position="101"/>
        <end position="183"/>
    </location>
</feature>